<keyword evidence="3" id="KW-0540">Nuclease</keyword>
<organism evidence="3 4">
    <name type="scientific">Streptosporangium sandarakinum</name>
    <dbReference type="NCBI Taxonomy" id="1260955"/>
    <lineage>
        <taxon>Bacteria</taxon>
        <taxon>Bacillati</taxon>
        <taxon>Actinomycetota</taxon>
        <taxon>Actinomycetes</taxon>
        <taxon>Streptosporangiales</taxon>
        <taxon>Streptosporangiaceae</taxon>
        <taxon>Streptosporangium</taxon>
    </lineage>
</organism>
<keyword evidence="1" id="KW-0378">Hydrolase</keyword>
<evidence type="ECO:0000256" key="1">
    <source>
        <dbReference type="ARBA" id="ARBA00022801"/>
    </source>
</evidence>
<dbReference type="EMBL" id="JACCCO010000003">
    <property type="protein sequence ID" value="NYF43889.1"/>
    <property type="molecule type" value="Genomic_DNA"/>
</dbReference>
<dbReference type="PANTHER" id="PTHR30337:SF7">
    <property type="entry name" value="PHOSPHOESTERASE"/>
    <property type="match status" value="1"/>
</dbReference>
<dbReference type="Proteomes" id="UP000576393">
    <property type="component" value="Unassembled WGS sequence"/>
</dbReference>
<reference evidence="3 4" key="1">
    <citation type="submission" date="2020-07" db="EMBL/GenBank/DDBJ databases">
        <title>Sequencing the genomes of 1000 actinobacteria strains.</title>
        <authorList>
            <person name="Klenk H.-P."/>
        </authorList>
    </citation>
    <scope>NUCLEOTIDE SEQUENCE [LARGE SCALE GENOMIC DNA]</scope>
    <source>
        <strain evidence="3 4">DSM 45763</strain>
    </source>
</reference>
<dbReference type="PANTHER" id="PTHR30337">
    <property type="entry name" value="COMPONENT OF ATP-DEPENDENT DSDNA EXONUCLEASE"/>
    <property type="match status" value="1"/>
</dbReference>
<keyword evidence="3" id="KW-0269">Exonuclease</keyword>
<name>A0A852V5Y1_9ACTN</name>
<dbReference type="CDD" id="cd00840">
    <property type="entry name" value="MPP_Mre11_N"/>
    <property type="match status" value="1"/>
</dbReference>
<dbReference type="InterPro" id="IPR041796">
    <property type="entry name" value="Mre11_N"/>
</dbReference>
<dbReference type="InterPro" id="IPR029052">
    <property type="entry name" value="Metallo-depent_PP-like"/>
</dbReference>
<gene>
    <name evidence="3" type="ORF">HDA43_006116</name>
</gene>
<dbReference type="SUPFAM" id="SSF56300">
    <property type="entry name" value="Metallo-dependent phosphatases"/>
    <property type="match status" value="1"/>
</dbReference>
<keyword evidence="4" id="KW-1185">Reference proteome</keyword>
<dbReference type="Pfam" id="PF00149">
    <property type="entry name" value="Metallophos"/>
    <property type="match status" value="1"/>
</dbReference>
<dbReference type="InterPro" id="IPR004843">
    <property type="entry name" value="Calcineurin-like_PHP"/>
</dbReference>
<evidence type="ECO:0000313" key="3">
    <source>
        <dbReference type="EMBL" id="NYF43889.1"/>
    </source>
</evidence>
<dbReference type="Gene3D" id="3.60.21.10">
    <property type="match status" value="1"/>
</dbReference>
<dbReference type="InterPro" id="IPR050535">
    <property type="entry name" value="DNA_Repair-Maintenance_Comp"/>
</dbReference>
<comment type="caution">
    <text evidence="3">The sequence shown here is derived from an EMBL/GenBank/DDBJ whole genome shotgun (WGS) entry which is preliminary data.</text>
</comment>
<evidence type="ECO:0000313" key="4">
    <source>
        <dbReference type="Proteomes" id="UP000576393"/>
    </source>
</evidence>
<feature type="domain" description="Calcineurin-like phosphoesterase" evidence="2">
    <location>
        <begin position="1"/>
        <end position="196"/>
    </location>
</feature>
<evidence type="ECO:0000259" key="2">
    <source>
        <dbReference type="Pfam" id="PF00149"/>
    </source>
</evidence>
<dbReference type="GO" id="GO:0004527">
    <property type="term" value="F:exonuclease activity"/>
    <property type="evidence" value="ECO:0007669"/>
    <property type="project" value="UniProtKB-KW"/>
</dbReference>
<proteinExistence type="predicted"/>
<accession>A0A852V5Y1</accession>
<dbReference type="AlphaFoldDB" id="A0A852V5Y1"/>
<dbReference type="RefSeq" id="WP_179827669.1">
    <property type="nucleotide sequence ID" value="NZ_JACCCO010000003.1"/>
</dbReference>
<sequence length="411" mass="45276">MKLLHAADLHIDSPLRGLSAYEGAPAEKLRTASRLALENLVDLAVSESVDAVLLAGDVYDGTWPDYQTGLFFAGQMSRLGREGIQVYMVYGNHDAQNRMTKQLRLPSNVHLFDTSGPQTILDEARGLAVHGQGFARSDITDNLSLAYPAPRADLFNVGLLHTALTGREGHDRYAPCSVNDLAAKGYDYWALGHVHHREVVSEDPWIVFPGNIQGRHARETGPKGCTLVTVDDLKVVSAVHHDLDVARWEHLRIDVSGAADVDSAVDLVVRGLREIPGDRLHAVRVSVTGSSPAHLPLWRERPRFLNEVRLAATDQGELWVEKVRIETRPPDAPDEGAAGILPDLRRTADALRADGDALRKLVETTPLYPALPPDVFDRDGTRLGDPQWLLRIADDAFELLESMVTEGRSHR</sequence>
<protein>
    <submittedName>
        <fullName evidence="3">DNA repair exonuclease SbcCD nuclease subunit</fullName>
    </submittedName>
</protein>